<dbReference type="InterPro" id="IPR014722">
    <property type="entry name" value="Rib_uL2_dom2"/>
</dbReference>
<evidence type="ECO:0000256" key="6">
    <source>
        <dbReference type="ARBA" id="ARBA00024691"/>
    </source>
</evidence>
<feature type="domain" description="KOW" evidence="9">
    <location>
        <begin position="425"/>
        <end position="452"/>
    </location>
</feature>
<keyword evidence="4 7" id="KW-0804">Transcription</keyword>
<feature type="compositionally biased region" description="Gly residues" evidence="8">
    <location>
        <begin position="852"/>
        <end position="865"/>
    </location>
</feature>
<feature type="domain" description="KOW" evidence="9">
    <location>
        <begin position="709"/>
        <end position="736"/>
    </location>
</feature>
<protein>
    <recommendedName>
        <fullName evidence="3 7">Transcription elongation factor SPT5</fullName>
    </recommendedName>
</protein>
<feature type="compositionally biased region" description="Acidic residues" evidence="8">
    <location>
        <begin position="35"/>
        <end position="58"/>
    </location>
</feature>
<dbReference type="CDD" id="cd06083">
    <property type="entry name" value="KOW_Spt5_3"/>
    <property type="match status" value="1"/>
</dbReference>
<name>A0A9W8IB55_9FUNG</name>
<dbReference type="GO" id="GO:0006357">
    <property type="term" value="P:regulation of transcription by RNA polymerase II"/>
    <property type="evidence" value="ECO:0007669"/>
    <property type="project" value="InterPro"/>
</dbReference>
<evidence type="ECO:0000256" key="8">
    <source>
        <dbReference type="SAM" id="MobiDB-lite"/>
    </source>
</evidence>
<comment type="subcellular location">
    <subcellularLocation>
        <location evidence="1 7">Nucleus</location>
    </subcellularLocation>
</comment>
<dbReference type="AlphaFoldDB" id="A0A9W8IB55"/>
<feature type="compositionally biased region" description="Gly residues" evidence="8">
    <location>
        <begin position="684"/>
        <end position="705"/>
    </location>
</feature>
<dbReference type="InterPro" id="IPR041978">
    <property type="entry name" value="KOW_Spt5_5"/>
</dbReference>
<dbReference type="InterPro" id="IPR039659">
    <property type="entry name" value="SPT5"/>
</dbReference>
<dbReference type="GO" id="GO:0032784">
    <property type="term" value="P:regulation of DNA-templated transcription elongation"/>
    <property type="evidence" value="ECO:0007669"/>
    <property type="project" value="InterPro"/>
</dbReference>
<dbReference type="InterPro" id="IPR041976">
    <property type="entry name" value="KOW_Spt5_3"/>
</dbReference>
<organism evidence="10 11">
    <name type="scientific">Coemansia brasiliensis</name>
    <dbReference type="NCBI Taxonomy" id="2650707"/>
    <lineage>
        <taxon>Eukaryota</taxon>
        <taxon>Fungi</taxon>
        <taxon>Fungi incertae sedis</taxon>
        <taxon>Zoopagomycota</taxon>
        <taxon>Kickxellomycotina</taxon>
        <taxon>Kickxellomycetes</taxon>
        <taxon>Kickxellales</taxon>
        <taxon>Kickxellaceae</taxon>
        <taxon>Coemansia</taxon>
    </lineage>
</organism>
<evidence type="ECO:0000256" key="2">
    <source>
        <dbReference type="ARBA" id="ARBA00006956"/>
    </source>
</evidence>
<dbReference type="Pfam" id="PF23290">
    <property type="entry name" value="KOW5_SPT5"/>
    <property type="match status" value="1"/>
</dbReference>
<dbReference type="InterPro" id="IPR005100">
    <property type="entry name" value="NGN-domain"/>
</dbReference>
<dbReference type="InterPro" id="IPR039385">
    <property type="entry name" value="NGN_Euk"/>
</dbReference>
<gene>
    <name evidence="10" type="primary">SPT5</name>
    <name evidence="10" type="ORF">IWW36_000563</name>
</gene>
<dbReference type="CDD" id="cd06081">
    <property type="entry name" value="KOW_Spt5_1"/>
    <property type="match status" value="1"/>
</dbReference>
<dbReference type="GO" id="GO:0003746">
    <property type="term" value="F:translation elongation factor activity"/>
    <property type="evidence" value="ECO:0007669"/>
    <property type="project" value="UniProtKB-KW"/>
</dbReference>
<dbReference type="CDD" id="cd09888">
    <property type="entry name" value="NGN_Euk"/>
    <property type="match status" value="1"/>
</dbReference>
<dbReference type="Pfam" id="PF23042">
    <property type="entry name" value="KOW1_SPT5"/>
    <property type="match status" value="1"/>
</dbReference>
<feature type="compositionally biased region" description="Basic residues" evidence="8">
    <location>
        <begin position="63"/>
        <end position="76"/>
    </location>
</feature>
<feature type="region of interest" description="Disordered" evidence="8">
    <location>
        <begin position="760"/>
        <end position="912"/>
    </location>
</feature>
<dbReference type="InterPro" id="IPR017071">
    <property type="entry name" value="TF_Spt5_eukaryote"/>
</dbReference>
<keyword evidence="10" id="KW-0648">Protein biosynthesis</keyword>
<feature type="region of interest" description="Disordered" evidence="8">
    <location>
        <begin position="672"/>
        <end position="707"/>
    </location>
</feature>
<dbReference type="Proteomes" id="UP001139887">
    <property type="component" value="Unassembled WGS sequence"/>
</dbReference>
<feature type="domain" description="KOW" evidence="9">
    <location>
        <begin position="483"/>
        <end position="510"/>
    </location>
</feature>
<keyword evidence="11" id="KW-1185">Reference proteome</keyword>
<comment type="function">
    <text evidence="6 7">The SPT4-SPT5 complex mediates both activation and inhibition of transcription elongation, and plays a role in pre-mRNA processing. This complex seems to be important for the stability of the RNA polymerase II elongation machinery on the chromatin template but not for the inherent ability of this machinery to translocate down the gene.</text>
</comment>
<dbReference type="EMBL" id="JANBUW010000005">
    <property type="protein sequence ID" value="KAJ2852183.1"/>
    <property type="molecule type" value="Genomic_DNA"/>
</dbReference>
<keyword evidence="10" id="KW-0251">Elongation factor</keyword>
<dbReference type="GO" id="GO:0006368">
    <property type="term" value="P:transcription elongation by RNA polymerase II"/>
    <property type="evidence" value="ECO:0007669"/>
    <property type="project" value="TreeGrafter"/>
</dbReference>
<dbReference type="SMART" id="SM00739">
    <property type="entry name" value="KOW"/>
    <property type="match status" value="6"/>
</dbReference>
<dbReference type="CDD" id="cd06082">
    <property type="entry name" value="KOW_Spt5_2"/>
    <property type="match status" value="1"/>
</dbReference>
<dbReference type="Pfam" id="PF23291">
    <property type="entry name" value="KOW4_SPT5"/>
    <property type="match status" value="1"/>
</dbReference>
<dbReference type="PIRSF" id="PIRSF036945">
    <property type="entry name" value="Spt5"/>
    <property type="match status" value="1"/>
</dbReference>
<proteinExistence type="inferred from homology"/>
<dbReference type="InterPro" id="IPR041977">
    <property type="entry name" value="KOW_Spt5_4"/>
</dbReference>
<evidence type="ECO:0000256" key="7">
    <source>
        <dbReference type="PIRNR" id="PIRNR036945"/>
    </source>
</evidence>
<dbReference type="InterPro" id="IPR041973">
    <property type="entry name" value="KOW_Spt5_1"/>
</dbReference>
<feature type="compositionally biased region" description="Acidic residues" evidence="8">
    <location>
        <begin position="84"/>
        <end position="103"/>
    </location>
</feature>
<dbReference type="Gene3D" id="3.30.70.940">
    <property type="entry name" value="NusG, N-terminal domain"/>
    <property type="match status" value="1"/>
</dbReference>
<dbReference type="Pfam" id="PF23284">
    <property type="entry name" value="KOW2_Spt5"/>
    <property type="match status" value="1"/>
</dbReference>
<dbReference type="InterPro" id="IPR041975">
    <property type="entry name" value="KOW_Spt5_2"/>
</dbReference>
<comment type="caution">
    <text evidence="10">The sequence shown here is derived from an EMBL/GenBank/DDBJ whole genome shotgun (WGS) entry which is preliminary data.</text>
</comment>
<feature type="compositionally biased region" description="Acidic residues" evidence="8">
    <location>
        <begin position="1"/>
        <end position="21"/>
    </location>
</feature>
<feature type="region of interest" description="Disordered" evidence="8">
    <location>
        <begin position="1"/>
        <end position="103"/>
    </location>
</feature>
<dbReference type="CDD" id="cd06085">
    <property type="entry name" value="KOW_Spt5_5"/>
    <property type="match status" value="1"/>
</dbReference>
<dbReference type="InterPro" id="IPR005824">
    <property type="entry name" value="KOW"/>
</dbReference>
<sequence length="1028" mass="109100">MADVEDLFAEDSDGQQYSEDDSQSHGTRRRRQYSDEEEELDEVQDNGEDDDEEEDEDFDYQKKGAKKDQRRKRPRTHNFLDIEASVDTDDEEDDDEEGALGDFIVDNEDELATAERDALRHRSAARPAMFQDETLDAEAIEAQLRERYSGYAAGKRGAAPAVDTDWVPQRLLLPGVRDPQMWNVRCSPGKERDIVMAAARRVLQWTNSGKFSNVFSIYSRDGLSGYIYVEARSQADAQAALEGIPGVFASKMTLVPVDDMVDVVKVKTQIRRLNAGAWVRMRRGNYAGDLAQVVATIESSDAVEVRLVPRIDYNADGRANRRGTRPAPRLFSIEEARRADPRTLSSRQNEILWKSERFIGGYLHKDVRIASLQVDEVKPTLEEIAAFAAGETDGDEQAAIAALASQAAAASAGGVDEANGLTGRDLQPGENVEVIEGDLAGVVGVVRSIESNNIVRVEPDMGALRRGARTGTMSFPARQLRKRFSTGDHVKVLSGRHSGETGMVLAVTDAVATVFTDIGGSEIRVLTRDLRLSSDIGAGAADQPAVVGLDVDDLVYLEGGQMGVVLKAGRDALTVLDDRSEVRTLAPRAARPARGGFERTGVDHSGNPIRRGDTVREVGGARRQGAVVQVTRFVVFVKTRDGPGGGSVFAVRTRQVESAAARQGSLDPYATRSMRTGAYDSGRGRGGGRGGARGGARGGRVGSLRGGRDPLVGKTVIANRGPYKGYAGIVKDITGTLARIELHTNARVVNVDKDKLSVRLPSGETVPAGDYMASNGAGSGGSPRGQTPARSNGSSAGSSWNSGAGNDSGWGAPPAATPRSGGYDGARAQPAGATPASQGGWDVATPSSTGGWDAGSGAAGSGSSGNWGTPAPFTPGALPQTPGGPFPQTPGSSGGFYDAPTPGGRPAEGGTDGFFGWAVQRAVVVLASSGQRGVIKEVAPERQQAIVQLDSGSTQVIDRNSVSRIDPRPVRAEKRDRVVVIRGARKGALGTMVGKDGAEALFQPDGDSSWHPEPLRNLAIYDDGSSSR</sequence>
<dbReference type="Pfam" id="PF03439">
    <property type="entry name" value="Spt5-NGN"/>
    <property type="match status" value="1"/>
</dbReference>
<feature type="domain" description="KOW" evidence="9">
    <location>
        <begin position="272"/>
        <end position="299"/>
    </location>
</feature>
<evidence type="ECO:0000256" key="4">
    <source>
        <dbReference type="ARBA" id="ARBA00023163"/>
    </source>
</evidence>
<evidence type="ECO:0000313" key="10">
    <source>
        <dbReference type="EMBL" id="KAJ2852183.1"/>
    </source>
</evidence>
<evidence type="ECO:0000313" key="11">
    <source>
        <dbReference type="Proteomes" id="UP001139887"/>
    </source>
</evidence>
<dbReference type="OrthoDB" id="28901at2759"/>
<dbReference type="InterPro" id="IPR036735">
    <property type="entry name" value="NGN_dom_sf"/>
</dbReference>
<feature type="region of interest" description="Disordered" evidence="8">
    <location>
        <begin position="588"/>
        <end position="613"/>
    </location>
</feature>
<dbReference type="SUPFAM" id="SSF50104">
    <property type="entry name" value="Translation proteins SH3-like domain"/>
    <property type="match status" value="1"/>
</dbReference>
<evidence type="ECO:0000256" key="1">
    <source>
        <dbReference type="ARBA" id="ARBA00004123"/>
    </source>
</evidence>
<dbReference type="GO" id="GO:0032044">
    <property type="term" value="C:DSIF complex"/>
    <property type="evidence" value="ECO:0007669"/>
    <property type="project" value="TreeGrafter"/>
</dbReference>
<feature type="domain" description="KOW" evidence="9">
    <location>
        <begin position="608"/>
        <end position="633"/>
    </location>
</feature>
<dbReference type="Pfam" id="PF11942">
    <property type="entry name" value="Spt5_N"/>
    <property type="match status" value="1"/>
</dbReference>
<dbReference type="Gene3D" id="2.30.30.30">
    <property type="match status" value="3"/>
</dbReference>
<dbReference type="Pfam" id="PF00467">
    <property type="entry name" value="KOW"/>
    <property type="match status" value="1"/>
</dbReference>
<reference evidence="10" key="1">
    <citation type="submission" date="2022-07" db="EMBL/GenBank/DDBJ databases">
        <title>Phylogenomic reconstructions and comparative analyses of Kickxellomycotina fungi.</title>
        <authorList>
            <person name="Reynolds N.K."/>
            <person name="Stajich J.E."/>
            <person name="Barry K."/>
            <person name="Grigoriev I.V."/>
            <person name="Crous P."/>
            <person name="Smith M.E."/>
        </authorList>
    </citation>
    <scope>NUCLEOTIDE SEQUENCE</scope>
    <source>
        <strain evidence="10">NRRL 1566</strain>
    </source>
</reference>
<dbReference type="GO" id="GO:0003729">
    <property type="term" value="F:mRNA binding"/>
    <property type="evidence" value="ECO:0007669"/>
    <property type="project" value="TreeGrafter"/>
</dbReference>
<dbReference type="PANTHER" id="PTHR11125">
    <property type="entry name" value="SUPPRESSOR OF TY 5"/>
    <property type="match status" value="1"/>
</dbReference>
<dbReference type="InterPro" id="IPR022581">
    <property type="entry name" value="Spt5_N"/>
</dbReference>
<comment type="similarity">
    <text evidence="2 7">Belongs to the SPT5 family.</text>
</comment>
<feature type="region of interest" description="Disordered" evidence="8">
    <location>
        <begin position="1003"/>
        <end position="1028"/>
    </location>
</feature>
<evidence type="ECO:0000256" key="3">
    <source>
        <dbReference type="ARBA" id="ARBA00020181"/>
    </source>
</evidence>
<dbReference type="PANTHER" id="PTHR11125:SF7">
    <property type="entry name" value="TRANSCRIPTION ELONGATION FACTOR SPT5"/>
    <property type="match status" value="1"/>
</dbReference>
<evidence type="ECO:0000256" key="5">
    <source>
        <dbReference type="ARBA" id="ARBA00023242"/>
    </source>
</evidence>
<feature type="domain" description="KOW" evidence="9">
    <location>
        <begin position="971"/>
        <end position="998"/>
    </location>
</feature>
<keyword evidence="5 7" id="KW-0539">Nucleus</keyword>
<feature type="compositionally biased region" description="Low complexity" evidence="8">
    <location>
        <begin position="791"/>
        <end position="812"/>
    </location>
</feature>
<accession>A0A9W8IB55</accession>
<evidence type="ECO:0000259" key="9">
    <source>
        <dbReference type="SMART" id="SM00739"/>
    </source>
</evidence>
<dbReference type="InterPro" id="IPR008991">
    <property type="entry name" value="Translation_prot_SH3-like_sf"/>
</dbReference>